<evidence type="ECO:0000256" key="2">
    <source>
        <dbReference type="ARBA" id="ARBA00023125"/>
    </source>
</evidence>
<dbReference type="Pfam" id="PF17924">
    <property type="entry name" value="TetR_C_19"/>
    <property type="match status" value="1"/>
</dbReference>
<reference evidence="7" key="1">
    <citation type="submission" date="2016-08" db="EMBL/GenBank/DDBJ databases">
        <authorList>
            <person name="Varghese N."/>
            <person name="Submissions Spin"/>
        </authorList>
    </citation>
    <scope>NUCLEOTIDE SEQUENCE [LARGE SCALE GENOMIC DNA]</scope>
    <source>
        <strain evidence="7">SGD-1123</strain>
    </source>
</reference>
<gene>
    <name evidence="6" type="ORF">GA0061094_2417</name>
</gene>
<feature type="DNA-binding region" description="H-T-H motif" evidence="4">
    <location>
        <begin position="34"/>
        <end position="53"/>
    </location>
</feature>
<dbReference type="AlphaFoldDB" id="A0A0V8HJU2"/>
<dbReference type="InterPro" id="IPR009057">
    <property type="entry name" value="Homeodomain-like_sf"/>
</dbReference>
<dbReference type="Proteomes" id="UP000181997">
    <property type="component" value="Unassembled WGS sequence"/>
</dbReference>
<evidence type="ECO:0000256" key="3">
    <source>
        <dbReference type="ARBA" id="ARBA00023163"/>
    </source>
</evidence>
<accession>A0A0V8HJU2</accession>
<dbReference type="PANTHER" id="PTHR47506:SF1">
    <property type="entry name" value="HTH-TYPE TRANSCRIPTIONAL REGULATOR YJDC"/>
    <property type="match status" value="1"/>
</dbReference>
<evidence type="ECO:0000313" key="7">
    <source>
        <dbReference type="Proteomes" id="UP000181997"/>
    </source>
</evidence>
<keyword evidence="2 4" id="KW-0238">DNA-binding</keyword>
<evidence type="ECO:0000256" key="4">
    <source>
        <dbReference type="PROSITE-ProRule" id="PRU00335"/>
    </source>
</evidence>
<keyword evidence="3" id="KW-0804">Transcription</keyword>
<dbReference type="RefSeq" id="WP_032088565.1">
    <property type="nucleotide sequence ID" value="NZ_FMAU01000002.1"/>
</dbReference>
<feature type="domain" description="HTH tetR-type" evidence="5">
    <location>
        <begin position="11"/>
        <end position="71"/>
    </location>
</feature>
<proteinExistence type="predicted"/>
<sequence length="205" mass="24239">MPKPTFYNLNEEKRHILIEAAKKEFSRVSLYEASISNILKSAGIPRGSFYQYFEDKEDAFFYLLNEHTQERHEEFLFNLKKYQGDLFQAFIEVFSHTLKRSHSEGQSNFIKNVLLNMNYKIEKAFTKFISKEELSKRYDEVFHLVDWDSLNISEENQVYHILQILSAVTFHNLVHSISNDLTFEEAVTKYKVEIQLLQTGMTKTS</sequence>
<name>A0A0V8HJU2_9BACI</name>
<dbReference type="PROSITE" id="PS50977">
    <property type="entry name" value="HTH_TETR_2"/>
    <property type="match status" value="1"/>
</dbReference>
<protein>
    <submittedName>
        <fullName evidence="6">Transcriptional regulator, TetR family</fullName>
    </submittedName>
</protein>
<evidence type="ECO:0000313" key="6">
    <source>
        <dbReference type="EMBL" id="SCC09052.1"/>
    </source>
</evidence>
<dbReference type="PANTHER" id="PTHR47506">
    <property type="entry name" value="TRANSCRIPTIONAL REGULATORY PROTEIN"/>
    <property type="match status" value="1"/>
</dbReference>
<dbReference type="Pfam" id="PF00440">
    <property type="entry name" value="TetR_N"/>
    <property type="match status" value="1"/>
</dbReference>
<dbReference type="OrthoDB" id="9812484at2"/>
<keyword evidence="7" id="KW-1185">Reference proteome</keyword>
<evidence type="ECO:0000259" key="5">
    <source>
        <dbReference type="PROSITE" id="PS50977"/>
    </source>
</evidence>
<dbReference type="GO" id="GO:0003677">
    <property type="term" value="F:DNA binding"/>
    <property type="evidence" value="ECO:0007669"/>
    <property type="project" value="UniProtKB-UniRule"/>
</dbReference>
<dbReference type="Gene3D" id="1.10.357.10">
    <property type="entry name" value="Tetracycline Repressor, domain 2"/>
    <property type="match status" value="1"/>
</dbReference>
<organism evidence="6 7">
    <name type="scientific">[Bacillus] enclensis</name>
    <dbReference type="NCBI Taxonomy" id="1402860"/>
    <lineage>
        <taxon>Bacteria</taxon>
        <taxon>Bacillati</taxon>
        <taxon>Bacillota</taxon>
        <taxon>Bacilli</taxon>
        <taxon>Bacillales</taxon>
        <taxon>Bacillaceae</taxon>
        <taxon>Rossellomorea</taxon>
    </lineage>
</organism>
<dbReference type="EMBL" id="FMAU01000002">
    <property type="protein sequence ID" value="SCC09052.1"/>
    <property type="molecule type" value="Genomic_DNA"/>
</dbReference>
<dbReference type="SUPFAM" id="SSF46689">
    <property type="entry name" value="Homeodomain-like"/>
    <property type="match status" value="1"/>
</dbReference>
<keyword evidence="1" id="KW-0805">Transcription regulation</keyword>
<evidence type="ECO:0000256" key="1">
    <source>
        <dbReference type="ARBA" id="ARBA00023015"/>
    </source>
</evidence>
<dbReference type="InterPro" id="IPR001647">
    <property type="entry name" value="HTH_TetR"/>
</dbReference>